<keyword evidence="3" id="KW-0496">Mitochondrion</keyword>
<dbReference type="GeneID" id="13435610"/>
<gene>
    <name evidence="3" type="primary">hypothetical protein</name>
</gene>
<reference evidence="4" key="2">
    <citation type="journal article" date="2019" name="Sci. Rep.">
        <title>Mitogenome types of two Lentinula edodes sensu lato populations in China.</title>
        <authorList>
            <person name="Song X."/>
            <person name="Zhao Y."/>
            <person name="Song C."/>
            <person name="Chen M."/>
            <person name="Huang J."/>
            <person name="Bao D."/>
            <person name="Tan Q."/>
            <person name="Yang R."/>
        </authorList>
    </citation>
    <scope>NUCLEOTIDE SEQUENCE</scope>
    <source>
        <strain evidence="4">L135</strain>
    </source>
</reference>
<dbReference type="InterPro" id="IPR051289">
    <property type="entry name" value="LAGLIDADG_Endonuclease"/>
</dbReference>
<evidence type="ECO:0000259" key="2">
    <source>
        <dbReference type="Pfam" id="PF00961"/>
    </source>
</evidence>
<dbReference type="GO" id="GO:0004519">
    <property type="term" value="F:endonuclease activity"/>
    <property type="evidence" value="ECO:0007669"/>
    <property type="project" value="InterPro"/>
</dbReference>
<dbReference type="SUPFAM" id="SSF55608">
    <property type="entry name" value="Homing endonucleases"/>
    <property type="match status" value="2"/>
</dbReference>
<evidence type="ECO:0000313" key="3">
    <source>
        <dbReference type="EMBL" id="BAM29327.1"/>
    </source>
</evidence>
<reference evidence="3" key="1">
    <citation type="submission" date="2012-02" db="EMBL/GenBank/DDBJ databases">
        <title>The mitochondrial genome of the Basidiomycete Lentinula edodes (shiitake mushroom).</title>
        <authorList>
            <person name="Babasaki K."/>
            <person name="Miyazaki Y."/>
        </authorList>
    </citation>
    <scope>NUCLEOTIDE SEQUENCE</scope>
    <source>
        <strain evidence="3">AkiyamaA567_pro_pm_17</strain>
    </source>
</reference>
<dbReference type="FunFam" id="3.10.28.10:FF:000010">
    <property type="entry name" value="LAGLIDADG homing endonuclease I-LtrII"/>
    <property type="match status" value="1"/>
</dbReference>
<dbReference type="InterPro" id="IPR027434">
    <property type="entry name" value="Homing_endonucl"/>
</dbReference>
<sequence length="401" mass="46166">MVISQKMSESEMGYRGSKSEFKLEVPQPTTKISNSVKEQRVDGSYFGSLSFRGERPKLRCTLMGCENSYQIKILSKQLNNRIRTFSHHAKNVNVNVKMNTLLNPWFVTGFFDAEASFHISINENKKYDLGWSVYSKFQIGLHKRDLPLLLQLQQFFCGVGQINIDSINERANFSITKISDLNNIIIPHFNEYPLQTQKTADFMLFKKAINIMLNKGHLSIEGLHRIINIKASMNLGLNDKLKSEFSNNFPVERLKFLIDNIPNPNWISGFVSGEGNFDVKIQKSKSHKIGYQVLLRFRISQHDKDIELMEILIKFLGTGQIEKDPRNSVVTLVITKFSNINNIIIPFFEKYPIQGVKQLDFLDWCKVCKLMNEGQHKKSEGLDLIRLIKTGMNTGRKFSDK</sequence>
<dbReference type="GO" id="GO:0005739">
    <property type="term" value="C:mitochondrion"/>
    <property type="evidence" value="ECO:0007669"/>
    <property type="project" value="UniProtKB-ARBA"/>
</dbReference>
<proteinExistence type="predicted"/>
<geneLocation type="mitochondrion" evidence="3"/>
<evidence type="ECO:0000313" key="4">
    <source>
        <dbReference type="EMBL" id="QEN73903.1"/>
    </source>
</evidence>
<dbReference type="EMBL" id="AB697988">
    <property type="protein sequence ID" value="BAM29327.1"/>
    <property type="molecule type" value="Genomic_DNA"/>
</dbReference>
<evidence type="ECO:0000256" key="1">
    <source>
        <dbReference type="ARBA" id="ARBA00002670"/>
    </source>
</evidence>
<feature type="domain" description="Homing endonuclease LAGLIDADG" evidence="2">
    <location>
        <begin position="267"/>
        <end position="368"/>
    </location>
</feature>
<dbReference type="Pfam" id="PF00961">
    <property type="entry name" value="LAGLIDADG_1"/>
    <property type="match status" value="2"/>
</dbReference>
<dbReference type="InterPro" id="IPR004860">
    <property type="entry name" value="LAGLIDADG_dom"/>
</dbReference>
<name>I7GYE9_LENED</name>
<dbReference type="AlphaFoldDB" id="I7GYE9"/>
<dbReference type="PANTHER" id="PTHR36181">
    <property type="entry name" value="INTRON-ENCODED ENDONUCLEASE AI3-RELATED"/>
    <property type="match status" value="1"/>
</dbReference>
<dbReference type="Gene3D" id="3.10.28.10">
    <property type="entry name" value="Homing endonucleases"/>
    <property type="match status" value="2"/>
</dbReference>
<accession>I7GYE9</accession>
<dbReference type="EMBL" id="MF774812">
    <property type="protein sequence ID" value="QEN73903.1"/>
    <property type="molecule type" value="Genomic_DNA"/>
</dbReference>
<protein>
    <submittedName>
        <fullName evidence="3">Intronic ORF at intron of small subunit ribosomal RNA protein</fullName>
    </submittedName>
</protein>
<comment type="function">
    <text evidence="1">Mitochondrial DNA endonuclease involved in intron homing.</text>
</comment>
<dbReference type="PANTHER" id="PTHR36181:SF4">
    <property type="entry name" value="LAGLIDADG ENDONUCLEASE"/>
    <property type="match status" value="1"/>
</dbReference>
<feature type="domain" description="Homing endonuclease LAGLIDADG" evidence="2">
    <location>
        <begin position="108"/>
        <end position="208"/>
    </location>
</feature>
<dbReference type="RefSeq" id="YP_006576301.1">
    <property type="nucleotide sequence ID" value="NC_018365.1"/>
</dbReference>
<organism evidence="3">
    <name type="scientific">Lentinula edodes</name>
    <name type="common">Shiitake mushroom</name>
    <name type="synonym">Lentinus edodes</name>
    <dbReference type="NCBI Taxonomy" id="5353"/>
    <lineage>
        <taxon>Eukaryota</taxon>
        <taxon>Fungi</taxon>
        <taxon>Dikarya</taxon>
        <taxon>Basidiomycota</taxon>
        <taxon>Agaricomycotina</taxon>
        <taxon>Agaricomycetes</taxon>
        <taxon>Agaricomycetidae</taxon>
        <taxon>Agaricales</taxon>
        <taxon>Marasmiineae</taxon>
        <taxon>Omphalotaceae</taxon>
        <taxon>Lentinula</taxon>
    </lineage>
</organism>